<gene>
    <name evidence="1" type="ORF">UW68_C0026G0010</name>
</gene>
<dbReference type="Proteomes" id="UP000034835">
    <property type="component" value="Unassembled WGS sequence"/>
</dbReference>
<dbReference type="STRING" id="1618384.UW68_C0026G0010"/>
<evidence type="ECO:0008006" key="3">
    <source>
        <dbReference type="Google" id="ProtNLM"/>
    </source>
</evidence>
<dbReference type="EMBL" id="LCJG01000026">
    <property type="protein sequence ID" value="KKT72761.1"/>
    <property type="molecule type" value="Genomic_DNA"/>
</dbReference>
<protein>
    <recommendedName>
        <fullName evidence="3">Phage protein</fullName>
    </recommendedName>
</protein>
<proteinExistence type="predicted"/>
<organism evidence="1 2">
    <name type="scientific">Candidatus Collierbacteria bacterium GW2011_GWB1_44_6</name>
    <dbReference type="NCBI Taxonomy" id="1618384"/>
    <lineage>
        <taxon>Bacteria</taxon>
        <taxon>Candidatus Collieribacteriota</taxon>
    </lineage>
</organism>
<comment type="caution">
    <text evidence="1">The sequence shown here is derived from an EMBL/GenBank/DDBJ whole genome shotgun (WGS) entry which is preliminary data.</text>
</comment>
<evidence type="ECO:0000313" key="1">
    <source>
        <dbReference type="EMBL" id="KKT72761.1"/>
    </source>
</evidence>
<evidence type="ECO:0000313" key="2">
    <source>
        <dbReference type="Proteomes" id="UP000034835"/>
    </source>
</evidence>
<dbReference type="AlphaFoldDB" id="A0A0G1JMI0"/>
<reference evidence="1 2" key="1">
    <citation type="journal article" date="2015" name="Nature">
        <title>rRNA introns, odd ribosomes, and small enigmatic genomes across a large radiation of phyla.</title>
        <authorList>
            <person name="Brown C.T."/>
            <person name="Hug L.A."/>
            <person name="Thomas B.C."/>
            <person name="Sharon I."/>
            <person name="Castelle C.J."/>
            <person name="Singh A."/>
            <person name="Wilkins M.J."/>
            <person name="Williams K.H."/>
            <person name="Banfield J.F."/>
        </authorList>
    </citation>
    <scope>NUCLEOTIDE SEQUENCE [LARGE SCALE GENOMIC DNA]</scope>
</reference>
<sequence>MLATLITNIKSSLQAVTEVAVVYERPLGENEQFTNFPAVVFFPAGPENSFETNTENKREWAFSIFVVTEANIKTVAEATVIMANAVEAVMNKIDNAWNGGTDNGHRILQWWSGDKWDYLLTEVGGTIVAPLTLHVRYLTNN</sequence>
<name>A0A0G1JMI0_9BACT</name>
<accession>A0A0G1JMI0</accession>